<feature type="transmembrane region" description="Helical" evidence="2">
    <location>
        <begin position="12"/>
        <end position="35"/>
    </location>
</feature>
<dbReference type="EMBL" id="LLZU01000005">
    <property type="protein sequence ID" value="KRV50731.1"/>
    <property type="molecule type" value="Genomic_DNA"/>
</dbReference>
<dbReference type="AlphaFoldDB" id="A0A0T6LX93"/>
<keyword evidence="2" id="KW-0812">Transmembrane</keyword>
<dbReference type="Pfam" id="PF09851">
    <property type="entry name" value="SHOCT"/>
    <property type="match status" value="1"/>
</dbReference>
<comment type="caution">
    <text evidence="4">The sequence shown here is derived from an EMBL/GenBank/DDBJ whole genome shotgun (WGS) entry which is preliminary data.</text>
</comment>
<evidence type="ECO:0000313" key="4">
    <source>
        <dbReference type="EMBL" id="KRV50731.1"/>
    </source>
</evidence>
<dbReference type="OrthoDB" id="3748887at2"/>
<feature type="region of interest" description="Disordered" evidence="1">
    <location>
        <begin position="40"/>
        <end position="62"/>
    </location>
</feature>
<evidence type="ECO:0000256" key="2">
    <source>
        <dbReference type="SAM" id="Phobius"/>
    </source>
</evidence>
<gene>
    <name evidence="4" type="ORF">AQ490_15030</name>
</gene>
<keyword evidence="5" id="KW-1185">Reference proteome</keyword>
<keyword evidence="2" id="KW-0472">Membrane</keyword>
<organism evidence="4 5">
    <name type="scientific">Wenjunlia vitaminophila</name>
    <name type="common">Streptomyces vitaminophilus</name>
    <dbReference type="NCBI Taxonomy" id="76728"/>
    <lineage>
        <taxon>Bacteria</taxon>
        <taxon>Bacillati</taxon>
        <taxon>Actinomycetota</taxon>
        <taxon>Actinomycetes</taxon>
        <taxon>Kitasatosporales</taxon>
        <taxon>Streptomycetaceae</taxon>
        <taxon>Wenjunlia</taxon>
    </lineage>
</organism>
<evidence type="ECO:0000256" key="1">
    <source>
        <dbReference type="SAM" id="MobiDB-lite"/>
    </source>
</evidence>
<protein>
    <recommendedName>
        <fullName evidence="3">SHOCT domain-containing protein</fullName>
    </recommendedName>
</protein>
<keyword evidence="2" id="KW-1133">Transmembrane helix</keyword>
<name>A0A0T6LX93_WENVI</name>
<evidence type="ECO:0000313" key="5">
    <source>
        <dbReference type="Proteomes" id="UP000050867"/>
    </source>
</evidence>
<evidence type="ECO:0000259" key="3">
    <source>
        <dbReference type="Pfam" id="PF09851"/>
    </source>
</evidence>
<proteinExistence type="predicted"/>
<feature type="domain" description="SHOCT" evidence="3">
    <location>
        <begin position="60"/>
        <end position="85"/>
    </location>
</feature>
<accession>A0A0T6LX93</accession>
<sequence>MFWYSHDMNGWGWFAMLISMVVFWALIITVGVLIYRASTRSAPSGTGPTGWHRTSPPGSPEQVLADRYARGEIDDEEYHRRLNTLRGSSPGTPPSS</sequence>
<dbReference type="eggNOG" id="COG3462">
    <property type="taxonomic scope" value="Bacteria"/>
</dbReference>
<dbReference type="InterPro" id="IPR018649">
    <property type="entry name" value="SHOCT"/>
</dbReference>
<reference evidence="4 5" key="1">
    <citation type="submission" date="2015-10" db="EMBL/GenBank/DDBJ databases">
        <title>Draft genome sequence of pyrrolomycin-producing Streptomyces vitaminophilus.</title>
        <authorList>
            <person name="Graham D.E."/>
            <person name="Mahan K.M."/>
            <person name="Klingeman D.M."/>
            <person name="Hettich R.L."/>
            <person name="Parry R.J."/>
        </authorList>
    </citation>
    <scope>NUCLEOTIDE SEQUENCE [LARGE SCALE GENOMIC DNA]</scope>
    <source>
        <strain evidence="4 5">ATCC 31673</strain>
    </source>
</reference>
<dbReference type="Proteomes" id="UP000050867">
    <property type="component" value="Unassembled WGS sequence"/>
</dbReference>